<organism evidence="1 2">
    <name type="scientific">Fusarium keratoplasticum</name>
    <dbReference type="NCBI Taxonomy" id="1328300"/>
    <lineage>
        <taxon>Eukaryota</taxon>
        <taxon>Fungi</taxon>
        <taxon>Dikarya</taxon>
        <taxon>Ascomycota</taxon>
        <taxon>Pezizomycotina</taxon>
        <taxon>Sordariomycetes</taxon>
        <taxon>Hypocreomycetidae</taxon>
        <taxon>Hypocreales</taxon>
        <taxon>Nectriaceae</taxon>
        <taxon>Fusarium</taxon>
        <taxon>Fusarium solani species complex</taxon>
    </lineage>
</organism>
<dbReference type="Proteomes" id="UP001065298">
    <property type="component" value="Chromosome 3"/>
</dbReference>
<comment type="caution">
    <text evidence="1">The sequence shown here is derived from an EMBL/GenBank/DDBJ whole genome shotgun (WGS) entry which is preliminary data.</text>
</comment>
<gene>
    <name evidence="1" type="ORF">NCS57_00340700</name>
</gene>
<dbReference type="EMBL" id="CM046505">
    <property type="protein sequence ID" value="KAI8674432.1"/>
    <property type="molecule type" value="Genomic_DNA"/>
</dbReference>
<proteinExistence type="predicted"/>
<keyword evidence="2" id="KW-1185">Reference proteome</keyword>
<name>A0ACC0R4E2_9HYPO</name>
<accession>A0ACC0R4E2</accession>
<protein>
    <submittedName>
        <fullName evidence="1">Arrestin-C domain-containing protein</fullName>
    </submittedName>
</protein>
<reference evidence="1" key="1">
    <citation type="submission" date="2022-06" db="EMBL/GenBank/DDBJ databases">
        <title>Fusarium solani species complex genomes reveal bases of compartmentalisation and animal pathogenesis.</title>
        <authorList>
            <person name="Tsai I.J."/>
        </authorList>
    </citation>
    <scope>NUCLEOTIDE SEQUENCE</scope>
    <source>
        <strain evidence="1">Fu6.1</strain>
    </source>
</reference>
<evidence type="ECO:0000313" key="2">
    <source>
        <dbReference type="Proteomes" id="UP001065298"/>
    </source>
</evidence>
<sequence length="199" mass="22157">MHEGTGPQVWAITQKLDIPNRLSDCIQDMDVRGIRVHHKVRVVIPLRNADGHISELAVGLPLFITINTNIPFAEQRSGSNHLTLGPFFEADTMSPPGYGEHILDQLFDDLPHEEVQSTGSLPATTGDTRQNQEFGGQEMTVPSSSEPFELDSAEMEELSQIPSYQTALRTPLRFRRQPGNIQLPAYDAAARSNRQDQID</sequence>
<evidence type="ECO:0000313" key="1">
    <source>
        <dbReference type="EMBL" id="KAI8674432.1"/>
    </source>
</evidence>